<protein>
    <submittedName>
        <fullName evidence="4">Uncharacterized protein C17C9.11c</fullName>
    </submittedName>
</protein>
<dbReference type="GO" id="GO:0005634">
    <property type="term" value="C:nucleus"/>
    <property type="evidence" value="ECO:0007669"/>
    <property type="project" value="TreeGrafter"/>
</dbReference>
<evidence type="ECO:0000259" key="3">
    <source>
        <dbReference type="PROSITE" id="PS00028"/>
    </source>
</evidence>
<keyword evidence="5" id="KW-1185">Reference proteome</keyword>
<comment type="caution">
    <text evidence="4">The sequence shown here is derived from an EMBL/GenBank/DDBJ whole genome shotgun (WGS) entry which is preliminary data.</text>
</comment>
<dbReference type="SUPFAM" id="SSF54236">
    <property type="entry name" value="Ubiquitin-like"/>
    <property type="match status" value="1"/>
</dbReference>
<dbReference type="STRING" id="62708.A0A420J6N9"/>
<dbReference type="SUPFAM" id="SSF46934">
    <property type="entry name" value="UBA-like"/>
    <property type="match status" value="1"/>
</dbReference>
<gene>
    <name evidence="4" type="ORF">GcM3_024007</name>
</gene>
<feature type="region of interest" description="Disordered" evidence="2">
    <location>
        <begin position="123"/>
        <end position="151"/>
    </location>
</feature>
<dbReference type="GO" id="GO:0005737">
    <property type="term" value="C:cytoplasm"/>
    <property type="evidence" value="ECO:0007669"/>
    <property type="project" value="TreeGrafter"/>
</dbReference>
<dbReference type="GO" id="GO:0031397">
    <property type="term" value="P:negative regulation of protein ubiquitination"/>
    <property type="evidence" value="ECO:0007669"/>
    <property type="project" value="TreeGrafter"/>
</dbReference>
<dbReference type="EMBL" id="MCBQ01002491">
    <property type="protein sequence ID" value="RKF82447.1"/>
    <property type="molecule type" value="Genomic_DNA"/>
</dbReference>
<accession>A0A420J6N9</accession>
<dbReference type="InterPro" id="IPR013087">
    <property type="entry name" value="Znf_C2H2_type"/>
</dbReference>
<dbReference type="GO" id="GO:1903094">
    <property type="term" value="P:negative regulation of protein K48-linked deubiquitination"/>
    <property type="evidence" value="ECO:0007669"/>
    <property type="project" value="TreeGrafter"/>
</dbReference>
<name>A0A420J6N9_9PEZI</name>
<feature type="domain" description="C2H2-type" evidence="3">
    <location>
        <begin position="74"/>
        <end position="96"/>
    </location>
</feature>
<dbReference type="Gene3D" id="1.10.8.10">
    <property type="entry name" value="DNA helicase RuvA subunit, C-terminal domain"/>
    <property type="match status" value="1"/>
</dbReference>
<dbReference type="PROSITE" id="PS00028">
    <property type="entry name" value="ZINC_FINGER_C2H2_1"/>
    <property type="match status" value="1"/>
</dbReference>
<keyword evidence="1" id="KW-0175">Coiled coil</keyword>
<dbReference type="AlphaFoldDB" id="A0A420J6N9"/>
<dbReference type="Proteomes" id="UP000283383">
    <property type="component" value="Unassembled WGS sequence"/>
</dbReference>
<dbReference type="InterPro" id="IPR009060">
    <property type="entry name" value="UBA-like_sf"/>
</dbReference>
<dbReference type="GO" id="GO:0036435">
    <property type="term" value="F:K48-linked polyubiquitin modification-dependent protein binding"/>
    <property type="evidence" value="ECO:0007669"/>
    <property type="project" value="TreeGrafter"/>
</dbReference>
<evidence type="ECO:0000256" key="1">
    <source>
        <dbReference type="ARBA" id="ARBA00023054"/>
    </source>
</evidence>
<organism evidence="4 5">
    <name type="scientific">Golovinomyces cichoracearum</name>
    <dbReference type="NCBI Taxonomy" id="62708"/>
    <lineage>
        <taxon>Eukaryota</taxon>
        <taxon>Fungi</taxon>
        <taxon>Dikarya</taxon>
        <taxon>Ascomycota</taxon>
        <taxon>Pezizomycotina</taxon>
        <taxon>Leotiomycetes</taxon>
        <taxon>Erysiphales</taxon>
        <taxon>Erysiphaceae</taxon>
        <taxon>Golovinomyces</taxon>
    </lineage>
</organism>
<sequence>MGISDLDNLVEFGYPRDRAQLALKKGGSLQNALEWLNDNENKTFEELNDSADPENQAIDPTPLAAGEIAKSMICDDCGKKLRSMIAVQNHNRLSGHENFSESNEEIAPLTEEEKIKKLEELRAKNREKKNQQAIIDKEEQRKNERIRMKSTREVQDAKEKLAQQEQMKAAAKKRQEKLEDIAAKKRIQEKIAADKEARRLKSEAQKAERQGIQNVVESQNKAAIPSETAKLTPSKSFASEARLRIQYSGGTMTLKVPSETTLFALGQQIEAEIGGSVSSFTTTFPKKTFSGALDFSKTLRESGLIPSAVLIVN</sequence>
<dbReference type="PANTHER" id="PTHR46340:SF1">
    <property type="entry name" value="UBX DOMAIN-CONTAINING PROTEIN 1"/>
    <property type="match status" value="1"/>
</dbReference>
<dbReference type="InterPro" id="IPR015940">
    <property type="entry name" value="UBA"/>
</dbReference>
<dbReference type="InterPro" id="IPR029071">
    <property type="entry name" value="Ubiquitin-like_domsf"/>
</dbReference>
<dbReference type="Gene3D" id="3.10.20.90">
    <property type="entry name" value="Phosphatidylinositol 3-kinase Catalytic Subunit, Chain A, domain 1"/>
    <property type="match status" value="1"/>
</dbReference>
<reference evidence="4 5" key="1">
    <citation type="journal article" date="2018" name="BMC Genomics">
        <title>Comparative genome analyses reveal sequence features reflecting distinct modes of host-adaptation between dicot and monocot powdery mildew.</title>
        <authorList>
            <person name="Wu Y."/>
            <person name="Ma X."/>
            <person name="Pan Z."/>
            <person name="Kale S.D."/>
            <person name="Song Y."/>
            <person name="King H."/>
            <person name="Zhang Q."/>
            <person name="Presley C."/>
            <person name="Deng X."/>
            <person name="Wei C.I."/>
            <person name="Xiao S."/>
        </authorList>
    </citation>
    <scope>NUCLEOTIDE SEQUENCE [LARGE SCALE GENOMIC DNA]</scope>
    <source>
        <strain evidence="4">UMSG3</strain>
    </source>
</reference>
<evidence type="ECO:0000256" key="2">
    <source>
        <dbReference type="SAM" id="MobiDB-lite"/>
    </source>
</evidence>
<dbReference type="PANTHER" id="PTHR46340">
    <property type="entry name" value="UBX DOMAIN-CONTAINING PROTEIN 1"/>
    <property type="match status" value="1"/>
</dbReference>
<evidence type="ECO:0000313" key="5">
    <source>
        <dbReference type="Proteomes" id="UP000283383"/>
    </source>
</evidence>
<dbReference type="GO" id="GO:0032435">
    <property type="term" value="P:negative regulation of proteasomal ubiquitin-dependent protein catabolic process"/>
    <property type="evidence" value="ECO:0007669"/>
    <property type="project" value="TreeGrafter"/>
</dbReference>
<evidence type="ECO:0000313" key="4">
    <source>
        <dbReference type="EMBL" id="RKF82447.1"/>
    </source>
</evidence>
<proteinExistence type="predicted"/>
<dbReference type="Pfam" id="PF00627">
    <property type="entry name" value="UBA"/>
    <property type="match status" value="1"/>
</dbReference>